<feature type="transmembrane region" description="Helical" evidence="1">
    <location>
        <begin position="94"/>
        <end position="116"/>
    </location>
</feature>
<proteinExistence type="predicted"/>
<gene>
    <name evidence="2" type="ORF">E2C01_049655</name>
</gene>
<evidence type="ECO:0000313" key="3">
    <source>
        <dbReference type="Proteomes" id="UP000324222"/>
    </source>
</evidence>
<keyword evidence="3" id="KW-1185">Reference proteome</keyword>
<keyword evidence="1" id="KW-0472">Membrane</keyword>
<comment type="caution">
    <text evidence="2">The sequence shown here is derived from an EMBL/GenBank/DDBJ whole genome shotgun (WGS) entry which is preliminary data.</text>
</comment>
<name>A0A5B7G669_PORTR</name>
<protein>
    <submittedName>
        <fullName evidence="2">Uncharacterized protein</fullName>
    </submittedName>
</protein>
<dbReference type="Proteomes" id="UP000324222">
    <property type="component" value="Unassembled WGS sequence"/>
</dbReference>
<evidence type="ECO:0000313" key="2">
    <source>
        <dbReference type="EMBL" id="MPC55710.1"/>
    </source>
</evidence>
<keyword evidence="1" id="KW-0812">Transmembrane</keyword>
<accession>A0A5B7G669</accession>
<dbReference type="AlphaFoldDB" id="A0A5B7G669"/>
<sequence>MNVLCTSSSPCSPQTRGARWAISLDIRDLVRRRVGGTGKGEITRAQKLSHRGGSRLEIRGTDGHSFNYNGDLKLLKRISGHRTTSCGARGRPRVVSFIPILPYLVSIFGSLVARLLGALPQRPRLGIGDICRRAFTYHFLVLFRWTKPAGMSVPIVPPSLQETHLAAPYKDRTGKENRLPKRPTSYLVTSRSGDLTGQDLHPVYNHQLEIRGQQSVIAGEGYGWPSNQLIIGL</sequence>
<keyword evidence="1" id="KW-1133">Transmembrane helix</keyword>
<reference evidence="2 3" key="1">
    <citation type="submission" date="2019-05" db="EMBL/GenBank/DDBJ databases">
        <title>Another draft genome of Portunus trituberculatus and its Hox gene families provides insights of decapod evolution.</title>
        <authorList>
            <person name="Jeong J.-H."/>
            <person name="Song I."/>
            <person name="Kim S."/>
            <person name="Choi T."/>
            <person name="Kim D."/>
            <person name="Ryu S."/>
            <person name="Kim W."/>
        </authorList>
    </citation>
    <scope>NUCLEOTIDE SEQUENCE [LARGE SCALE GENOMIC DNA]</scope>
    <source>
        <tissue evidence="2">Muscle</tissue>
    </source>
</reference>
<dbReference type="EMBL" id="VSRR010013380">
    <property type="protein sequence ID" value="MPC55710.1"/>
    <property type="molecule type" value="Genomic_DNA"/>
</dbReference>
<evidence type="ECO:0000256" key="1">
    <source>
        <dbReference type="SAM" id="Phobius"/>
    </source>
</evidence>
<organism evidence="2 3">
    <name type="scientific">Portunus trituberculatus</name>
    <name type="common">Swimming crab</name>
    <name type="synonym">Neptunus trituberculatus</name>
    <dbReference type="NCBI Taxonomy" id="210409"/>
    <lineage>
        <taxon>Eukaryota</taxon>
        <taxon>Metazoa</taxon>
        <taxon>Ecdysozoa</taxon>
        <taxon>Arthropoda</taxon>
        <taxon>Crustacea</taxon>
        <taxon>Multicrustacea</taxon>
        <taxon>Malacostraca</taxon>
        <taxon>Eumalacostraca</taxon>
        <taxon>Eucarida</taxon>
        <taxon>Decapoda</taxon>
        <taxon>Pleocyemata</taxon>
        <taxon>Brachyura</taxon>
        <taxon>Eubrachyura</taxon>
        <taxon>Portunoidea</taxon>
        <taxon>Portunidae</taxon>
        <taxon>Portuninae</taxon>
        <taxon>Portunus</taxon>
    </lineage>
</organism>